<dbReference type="OrthoDB" id="1466996at2"/>
<name>A0A2U2XCL9_9FLAO</name>
<protein>
    <submittedName>
        <fullName evidence="2">Uncharacterized protein</fullName>
    </submittedName>
</protein>
<dbReference type="RefSeq" id="WP_109359594.1">
    <property type="nucleotide sequence ID" value="NZ_QFRJ01000006.1"/>
</dbReference>
<gene>
    <name evidence="2" type="ORF">DIT68_09685</name>
</gene>
<reference evidence="2 3" key="1">
    <citation type="submission" date="2018-05" db="EMBL/GenBank/DDBJ databases">
        <title>Brumimicrobium oceani sp. nov., isolated from coastal sediment.</title>
        <authorList>
            <person name="Kou Y."/>
        </authorList>
    </citation>
    <scope>NUCLEOTIDE SEQUENCE [LARGE SCALE GENOMIC DNA]</scope>
    <source>
        <strain evidence="2 3">C305</strain>
    </source>
</reference>
<dbReference type="SUPFAM" id="SSF48452">
    <property type="entry name" value="TPR-like"/>
    <property type="match status" value="1"/>
</dbReference>
<feature type="transmembrane region" description="Helical" evidence="1">
    <location>
        <begin position="154"/>
        <end position="173"/>
    </location>
</feature>
<dbReference type="Proteomes" id="UP000245370">
    <property type="component" value="Unassembled WGS sequence"/>
</dbReference>
<keyword evidence="1" id="KW-0812">Transmembrane</keyword>
<comment type="caution">
    <text evidence="2">The sequence shown here is derived from an EMBL/GenBank/DDBJ whole genome shotgun (WGS) entry which is preliminary data.</text>
</comment>
<keyword evidence="1" id="KW-1133">Transmembrane helix</keyword>
<dbReference type="InterPro" id="IPR011990">
    <property type="entry name" value="TPR-like_helical_dom_sf"/>
</dbReference>
<reference evidence="2 3" key="2">
    <citation type="submission" date="2018-05" db="EMBL/GenBank/DDBJ databases">
        <authorList>
            <person name="Lanie J.A."/>
            <person name="Ng W.-L."/>
            <person name="Kazmierczak K.M."/>
            <person name="Andrzejewski T.M."/>
            <person name="Davidsen T.M."/>
            <person name="Wayne K.J."/>
            <person name="Tettelin H."/>
            <person name="Glass J.I."/>
            <person name="Rusch D."/>
            <person name="Podicherti R."/>
            <person name="Tsui H.-C.T."/>
            <person name="Winkler M.E."/>
        </authorList>
    </citation>
    <scope>NUCLEOTIDE SEQUENCE [LARGE SCALE GENOMIC DNA]</scope>
    <source>
        <strain evidence="2 3">C305</strain>
    </source>
</reference>
<dbReference type="Gene3D" id="1.25.40.10">
    <property type="entry name" value="Tetratricopeptide repeat domain"/>
    <property type="match status" value="1"/>
</dbReference>
<organism evidence="2 3">
    <name type="scientific">Brumimicrobium oceani</name>
    <dbReference type="NCBI Taxonomy" id="2100725"/>
    <lineage>
        <taxon>Bacteria</taxon>
        <taxon>Pseudomonadati</taxon>
        <taxon>Bacteroidota</taxon>
        <taxon>Flavobacteriia</taxon>
        <taxon>Flavobacteriales</taxon>
        <taxon>Crocinitomicaceae</taxon>
        <taxon>Brumimicrobium</taxon>
    </lineage>
</organism>
<accession>A0A2U2XCL9</accession>
<proteinExistence type="predicted"/>
<dbReference type="AlphaFoldDB" id="A0A2U2XCL9"/>
<evidence type="ECO:0000256" key="1">
    <source>
        <dbReference type="SAM" id="Phobius"/>
    </source>
</evidence>
<keyword evidence="3" id="KW-1185">Reference proteome</keyword>
<evidence type="ECO:0000313" key="2">
    <source>
        <dbReference type="EMBL" id="PWH85513.1"/>
    </source>
</evidence>
<sequence length="246" mass="28185">MRNTVSFILVFLVSFSSLAIDSLFEEGLDNIMKKDFKKAQMGFLKDAEKQPSFSAFYNLGVASGSLGEWSKAKWAFESSLKYKPLSGDAQFNAKFASQKLSQNNLWEHPYPWHERLILGFGATTWSVLAIVTSSFLGLLIFNILTKKKSKLRKWCLRLIAPAILLFLVSFYGVNSINKHYNEERYGIMKAVDVPFYISPNGVQIQNEVDPGSRLEIKKYFKDSTWVQIKAQSSNLLWIENKNLYTY</sequence>
<keyword evidence="1" id="KW-0472">Membrane</keyword>
<feature type="transmembrane region" description="Helical" evidence="1">
    <location>
        <begin position="116"/>
        <end position="142"/>
    </location>
</feature>
<dbReference type="EMBL" id="QFRJ01000006">
    <property type="protein sequence ID" value="PWH85513.1"/>
    <property type="molecule type" value="Genomic_DNA"/>
</dbReference>
<evidence type="ECO:0000313" key="3">
    <source>
        <dbReference type="Proteomes" id="UP000245370"/>
    </source>
</evidence>